<dbReference type="AlphaFoldDB" id="A0A9P3LT16"/>
<sequence length="265" mass="28802">MFEGCDPVVFYWKIRKFLLGSENNAGLGLPNGLVYSGVDNNKPKHFMGATTGQSSIFPALDVILGIQHFEKDPSPSPQQQQPSSTTRTDAETTTTFQNGQKALNGCGGGSGCAGRAPNSMLEKMRSYMPAPHRAFLSHLAQVANLRDFVLQKSKGEGFDSDPATQALAQSTACVHEVKLFRDAHIQIVTRYIITQARRGPLEGWEDYRVKIVEATAQGIKSSSHGDVETEKAPMRGSGGSDLVPFLKTNRDETQSTKVIQSASKK</sequence>
<evidence type="ECO:0000256" key="3">
    <source>
        <dbReference type="ARBA" id="ARBA00023004"/>
    </source>
</evidence>
<dbReference type="Gene3D" id="1.20.58.480">
    <property type="match status" value="1"/>
</dbReference>
<dbReference type="SUPFAM" id="SSF140959">
    <property type="entry name" value="Indolic compounds 2,3-dioxygenase-like"/>
    <property type="match status" value="1"/>
</dbReference>
<dbReference type="GO" id="GO:0033754">
    <property type="term" value="F:indoleamine 2,3-dioxygenase activity"/>
    <property type="evidence" value="ECO:0007669"/>
    <property type="project" value="TreeGrafter"/>
</dbReference>
<dbReference type="InterPro" id="IPR000898">
    <property type="entry name" value="Indolamine_dOase"/>
</dbReference>
<feature type="region of interest" description="Disordered" evidence="5">
    <location>
        <begin position="69"/>
        <end position="101"/>
    </location>
</feature>
<keyword evidence="4" id="KW-0349">Heme</keyword>
<feature type="compositionally biased region" description="Low complexity" evidence="5">
    <location>
        <begin position="77"/>
        <end position="95"/>
    </location>
</feature>
<feature type="region of interest" description="Disordered" evidence="5">
    <location>
        <begin position="219"/>
        <end position="265"/>
    </location>
</feature>
<dbReference type="GO" id="GO:0019441">
    <property type="term" value="P:L-tryptophan catabolic process to kynurenine"/>
    <property type="evidence" value="ECO:0007669"/>
    <property type="project" value="InterPro"/>
</dbReference>
<dbReference type="GO" id="GO:0005737">
    <property type="term" value="C:cytoplasm"/>
    <property type="evidence" value="ECO:0007669"/>
    <property type="project" value="TreeGrafter"/>
</dbReference>
<comment type="similarity">
    <text evidence="1">Belongs to the indoleamine 2,3-dioxygenase family.</text>
</comment>
<dbReference type="GO" id="GO:0020037">
    <property type="term" value="F:heme binding"/>
    <property type="evidence" value="ECO:0007669"/>
    <property type="project" value="InterPro"/>
</dbReference>
<protein>
    <submittedName>
        <fullName evidence="6">Indoleamine 2,3-dioxygenase</fullName>
    </submittedName>
</protein>
<evidence type="ECO:0000313" key="6">
    <source>
        <dbReference type="EMBL" id="GJJ69489.1"/>
    </source>
</evidence>
<dbReference type="GO" id="GO:0046872">
    <property type="term" value="F:metal ion binding"/>
    <property type="evidence" value="ECO:0007669"/>
    <property type="project" value="UniProtKB-KW"/>
</dbReference>
<evidence type="ECO:0000256" key="5">
    <source>
        <dbReference type="SAM" id="MobiDB-lite"/>
    </source>
</evidence>
<dbReference type="GO" id="GO:0034354">
    <property type="term" value="P:'de novo' NAD+ biosynthetic process from L-tryptophan"/>
    <property type="evidence" value="ECO:0007669"/>
    <property type="project" value="TreeGrafter"/>
</dbReference>
<evidence type="ECO:0000256" key="2">
    <source>
        <dbReference type="ARBA" id="ARBA00022723"/>
    </source>
</evidence>
<dbReference type="InterPro" id="IPR037217">
    <property type="entry name" value="Trp/Indoleamine_2_3_dOase-like"/>
</dbReference>
<comment type="caution">
    <text evidence="6">The sequence shown here is derived from an EMBL/GenBank/DDBJ whole genome shotgun (WGS) entry which is preliminary data.</text>
</comment>
<proteinExistence type="inferred from homology"/>
<dbReference type="Pfam" id="PF01231">
    <property type="entry name" value="IDO"/>
    <property type="match status" value="1"/>
</dbReference>
<feature type="binding site" description="proximal binding residue" evidence="4">
    <location>
        <position position="184"/>
    </location>
    <ligand>
        <name>heme b</name>
        <dbReference type="ChEBI" id="CHEBI:60344"/>
    </ligand>
    <ligandPart>
        <name>Fe</name>
        <dbReference type="ChEBI" id="CHEBI:18248"/>
    </ligandPart>
</feature>
<accession>A0A9P3LT16</accession>
<evidence type="ECO:0000256" key="4">
    <source>
        <dbReference type="PIRSR" id="PIRSR600898-1"/>
    </source>
</evidence>
<dbReference type="PANTHER" id="PTHR28657:SF5">
    <property type="entry name" value="INDOLEAMINE 2,3-DIOXYGENASE"/>
    <property type="match status" value="1"/>
</dbReference>
<feature type="compositionally biased region" description="Polar residues" evidence="5">
    <location>
        <begin position="255"/>
        <end position="265"/>
    </location>
</feature>
<name>A0A9P3LT16_9FUNG</name>
<keyword evidence="3 4" id="KW-0408">Iron</keyword>
<evidence type="ECO:0000313" key="7">
    <source>
        <dbReference type="Proteomes" id="UP000827284"/>
    </source>
</evidence>
<dbReference type="PANTHER" id="PTHR28657">
    <property type="entry name" value="INDOLEAMINE 2,3-DIOXYGENASE"/>
    <property type="match status" value="1"/>
</dbReference>
<dbReference type="OrthoDB" id="540174at2759"/>
<keyword evidence="2 4" id="KW-0479">Metal-binding</keyword>
<reference evidence="6" key="1">
    <citation type="submission" date="2021-11" db="EMBL/GenBank/DDBJ databases">
        <authorList>
            <person name="Herlambang A."/>
            <person name="Guo Y."/>
            <person name="Takashima Y."/>
            <person name="Nishizawa T."/>
        </authorList>
    </citation>
    <scope>NUCLEOTIDE SEQUENCE</scope>
    <source>
        <strain evidence="6">E1425</strain>
    </source>
</reference>
<reference evidence="6" key="2">
    <citation type="journal article" date="2022" name="Microbiol. Resour. Announc.">
        <title>Whole-Genome Sequence of Entomortierella parvispora E1425, a Mucoromycotan Fungus Associated with Burkholderiaceae-Related Endosymbiotic Bacteria.</title>
        <authorList>
            <person name="Herlambang A."/>
            <person name="Guo Y."/>
            <person name="Takashima Y."/>
            <person name="Narisawa K."/>
            <person name="Ohta H."/>
            <person name="Nishizawa T."/>
        </authorList>
    </citation>
    <scope>NUCLEOTIDE SEQUENCE</scope>
    <source>
        <strain evidence="6">E1425</strain>
    </source>
</reference>
<dbReference type="EMBL" id="BQFW01000002">
    <property type="protein sequence ID" value="GJJ69489.1"/>
    <property type="molecule type" value="Genomic_DNA"/>
</dbReference>
<dbReference type="Proteomes" id="UP000827284">
    <property type="component" value="Unassembled WGS sequence"/>
</dbReference>
<gene>
    <name evidence="6" type="ORF">EMPS_01835</name>
</gene>
<feature type="compositionally biased region" description="Basic and acidic residues" evidence="5">
    <location>
        <begin position="223"/>
        <end position="233"/>
    </location>
</feature>
<keyword evidence="7" id="KW-1185">Reference proteome</keyword>
<organism evidence="6 7">
    <name type="scientific">Entomortierella parvispora</name>
    <dbReference type="NCBI Taxonomy" id="205924"/>
    <lineage>
        <taxon>Eukaryota</taxon>
        <taxon>Fungi</taxon>
        <taxon>Fungi incertae sedis</taxon>
        <taxon>Mucoromycota</taxon>
        <taxon>Mortierellomycotina</taxon>
        <taxon>Mortierellomycetes</taxon>
        <taxon>Mortierellales</taxon>
        <taxon>Mortierellaceae</taxon>
        <taxon>Entomortierella</taxon>
    </lineage>
</organism>
<evidence type="ECO:0000256" key="1">
    <source>
        <dbReference type="ARBA" id="ARBA00007119"/>
    </source>
</evidence>